<dbReference type="InterPro" id="IPR005162">
    <property type="entry name" value="Retrotrans_gag_dom"/>
</dbReference>
<protein>
    <recommendedName>
        <fullName evidence="2">Retrotransposon gag domain-containing protein</fullName>
    </recommendedName>
</protein>
<feature type="compositionally biased region" description="Basic and acidic residues" evidence="1">
    <location>
        <begin position="425"/>
        <end position="444"/>
    </location>
</feature>
<keyword evidence="4" id="KW-1185">Reference proteome</keyword>
<evidence type="ECO:0000256" key="1">
    <source>
        <dbReference type="SAM" id="MobiDB-lite"/>
    </source>
</evidence>
<feature type="compositionally biased region" description="Polar residues" evidence="1">
    <location>
        <begin position="268"/>
        <end position="299"/>
    </location>
</feature>
<accession>A0ABR2S7F1</accession>
<evidence type="ECO:0000259" key="2">
    <source>
        <dbReference type="Pfam" id="PF03732"/>
    </source>
</evidence>
<feature type="region of interest" description="Disordered" evidence="1">
    <location>
        <begin position="1"/>
        <end position="21"/>
    </location>
</feature>
<feature type="compositionally biased region" description="Polar residues" evidence="1">
    <location>
        <begin position="1"/>
        <end position="17"/>
    </location>
</feature>
<dbReference type="Proteomes" id="UP001396334">
    <property type="component" value="Unassembled WGS sequence"/>
</dbReference>
<proteinExistence type="predicted"/>
<name>A0ABR2S7F1_9ROSI</name>
<feature type="region of interest" description="Disordered" evidence="1">
    <location>
        <begin position="268"/>
        <end position="310"/>
    </location>
</feature>
<gene>
    <name evidence="3" type="ORF">V6N11_011176</name>
</gene>
<organism evidence="3 4">
    <name type="scientific">Hibiscus sabdariffa</name>
    <name type="common">roselle</name>
    <dbReference type="NCBI Taxonomy" id="183260"/>
    <lineage>
        <taxon>Eukaryota</taxon>
        <taxon>Viridiplantae</taxon>
        <taxon>Streptophyta</taxon>
        <taxon>Embryophyta</taxon>
        <taxon>Tracheophyta</taxon>
        <taxon>Spermatophyta</taxon>
        <taxon>Magnoliopsida</taxon>
        <taxon>eudicotyledons</taxon>
        <taxon>Gunneridae</taxon>
        <taxon>Pentapetalae</taxon>
        <taxon>rosids</taxon>
        <taxon>malvids</taxon>
        <taxon>Malvales</taxon>
        <taxon>Malvaceae</taxon>
        <taxon>Malvoideae</taxon>
        <taxon>Hibiscus</taxon>
    </lineage>
</organism>
<dbReference type="PANTHER" id="PTHR33223:SF11">
    <property type="entry name" value="ELEMENT PROTEIN, PUTATIVE-RELATED"/>
    <property type="match status" value="1"/>
</dbReference>
<evidence type="ECO:0000313" key="3">
    <source>
        <dbReference type="EMBL" id="KAK9021175.1"/>
    </source>
</evidence>
<feature type="domain" description="Retrotransposon gag" evidence="2">
    <location>
        <begin position="40"/>
        <end position="133"/>
    </location>
</feature>
<feature type="region of interest" description="Disordered" evidence="1">
    <location>
        <begin position="408"/>
        <end position="473"/>
    </location>
</feature>
<sequence>MNRDNQPADGQNDQPVNGNAGALARPRAIRGVHEDVLKLKLFPYSLRDRARVWLSGVPAGSIESWADLCRSFLMRYNPPNMHTQLRNDIAYFRQADDESTYECWDRYKGLLRKCTNHGFQGWTQVVMLYNGVNALTRMMLDTSANGTLLDKSPEEAFDILDRIANNDYQFPTARLGAGRRAPGKLDLDASDSVSAQLSAITNMLKNLQKPTDVRDAKALSCVHCEGNHHSNDCPTMHESASYVGNYNMNANNPYSNTYNPGWRQHPNFSWGNQGGSNTSNANRQQNMNAPPGFQTNMPWQSEAKGNASTSHNNSMEAMMQEFILSTKTLLHDHSTTIKSQENLLQTQGALLQSHGSSLRALENQVGQIAQALQVRSQGSLPSDTEVTKRNGKERCSALTLRSGTTINKNVESRGEENTEASPVSKQKESEVQEEAQEKEGREEALTTNPSGGQPADAAAKSVPTQATEEVRPC</sequence>
<dbReference type="Pfam" id="PF03732">
    <property type="entry name" value="Retrotrans_gag"/>
    <property type="match status" value="1"/>
</dbReference>
<evidence type="ECO:0000313" key="4">
    <source>
        <dbReference type="Proteomes" id="UP001396334"/>
    </source>
</evidence>
<reference evidence="3 4" key="1">
    <citation type="journal article" date="2024" name="G3 (Bethesda)">
        <title>Genome assembly of Hibiscus sabdariffa L. provides insights into metabolisms of medicinal natural products.</title>
        <authorList>
            <person name="Kim T."/>
        </authorList>
    </citation>
    <scope>NUCLEOTIDE SEQUENCE [LARGE SCALE GENOMIC DNA]</scope>
    <source>
        <strain evidence="3">TK-2024</strain>
        <tissue evidence="3">Old leaves</tissue>
    </source>
</reference>
<comment type="caution">
    <text evidence="3">The sequence shown here is derived from an EMBL/GenBank/DDBJ whole genome shotgun (WGS) entry which is preliminary data.</text>
</comment>
<dbReference type="EMBL" id="JBBPBN010000016">
    <property type="protein sequence ID" value="KAK9021175.1"/>
    <property type="molecule type" value="Genomic_DNA"/>
</dbReference>
<dbReference type="PANTHER" id="PTHR33223">
    <property type="entry name" value="CCHC-TYPE DOMAIN-CONTAINING PROTEIN"/>
    <property type="match status" value="1"/>
</dbReference>